<accession>A0AC60NWB1</accession>
<protein>
    <submittedName>
        <fullName evidence="1">Uncharacterized protein</fullName>
    </submittedName>
</protein>
<keyword evidence="2" id="KW-1185">Reference proteome</keyword>
<reference evidence="1 2" key="1">
    <citation type="journal article" date="2020" name="Cell">
        <title>Large-Scale Comparative Analyses of Tick Genomes Elucidate Their Genetic Diversity and Vector Capacities.</title>
        <authorList>
            <consortium name="Tick Genome and Microbiome Consortium (TIGMIC)"/>
            <person name="Jia N."/>
            <person name="Wang J."/>
            <person name="Shi W."/>
            <person name="Du L."/>
            <person name="Sun Y."/>
            <person name="Zhan W."/>
            <person name="Jiang J.F."/>
            <person name="Wang Q."/>
            <person name="Zhang B."/>
            <person name="Ji P."/>
            <person name="Bell-Sakyi L."/>
            <person name="Cui X.M."/>
            <person name="Yuan T.T."/>
            <person name="Jiang B.G."/>
            <person name="Yang W.F."/>
            <person name="Lam T.T."/>
            <person name="Chang Q.C."/>
            <person name="Ding S.J."/>
            <person name="Wang X.J."/>
            <person name="Zhu J.G."/>
            <person name="Ruan X.D."/>
            <person name="Zhao L."/>
            <person name="Wei J.T."/>
            <person name="Ye R.Z."/>
            <person name="Que T.C."/>
            <person name="Du C.H."/>
            <person name="Zhou Y.H."/>
            <person name="Cheng J.X."/>
            <person name="Dai P.F."/>
            <person name="Guo W.B."/>
            <person name="Han X.H."/>
            <person name="Huang E.J."/>
            <person name="Li L.F."/>
            <person name="Wei W."/>
            <person name="Gao Y.C."/>
            <person name="Liu J.Z."/>
            <person name="Shao H.Z."/>
            <person name="Wang X."/>
            <person name="Wang C.C."/>
            <person name="Yang T.C."/>
            <person name="Huo Q.B."/>
            <person name="Li W."/>
            <person name="Chen H.Y."/>
            <person name="Chen S.E."/>
            <person name="Zhou L.G."/>
            <person name="Ni X.B."/>
            <person name="Tian J.H."/>
            <person name="Sheng Y."/>
            <person name="Liu T."/>
            <person name="Pan Y.S."/>
            <person name="Xia L.Y."/>
            <person name="Li J."/>
            <person name="Zhao F."/>
            <person name="Cao W.C."/>
        </authorList>
    </citation>
    <scope>NUCLEOTIDE SEQUENCE [LARGE SCALE GENOMIC DNA]</scope>
    <source>
        <strain evidence="1">Iper-2018</strain>
    </source>
</reference>
<evidence type="ECO:0000313" key="2">
    <source>
        <dbReference type="Proteomes" id="UP000805193"/>
    </source>
</evidence>
<comment type="caution">
    <text evidence="1">The sequence shown here is derived from an EMBL/GenBank/DDBJ whole genome shotgun (WGS) entry which is preliminary data.</text>
</comment>
<proteinExistence type="predicted"/>
<dbReference type="Proteomes" id="UP000805193">
    <property type="component" value="Unassembled WGS sequence"/>
</dbReference>
<dbReference type="EMBL" id="JABSTQ010011431">
    <property type="protein sequence ID" value="KAG0411445.1"/>
    <property type="molecule type" value="Genomic_DNA"/>
</dbReference>
<sequence length="117" mass="13418">MDRTKPQTTATVLKETILYAPTTAHWLTTRSQQHTRTFYQASFAQHELVFRRLGDQALLERCSDGMTQNAIESLHCCRRACQRPAGQLGYNTENCLTCRSLEEDKQRLRNADKARTG</sequence>
<name>A0AC60NWB1_IXOPE</name>
<gene>
    <name evidence="1" type="ORF">HPB47_011437</name>
</gene>
<evidence type="ECO:0000313" key="1">
    <source>
        <dbReference type="EMBL" id="KAG0411445.1"/>
    </source>
</evidence>
<organism evidence="1 2">
    <name type="scientific">Ixodes persulcatus</name>
    <name type="common">Taiga tick</name>
    <dbReference type="NCBI Taxonomy" id="34615"/>
    <lineage>
        <taxon>Eukaryota</taxon>
        <taxon>Metazoa</taxon>
        <taxon>Ecdysozoa</taxon>
        <taxon>Arthropoda</taxon>
        <taxon>Chelicerata</taxon>
        <taxon>Arachnida</taxon>
        <taxon>Acari</taxon>
        <taxon>Parasitiformes</taxon>
        <taxon>Ixodida</taxon>
        <taxon>Ixodoidea</taxon>
        <taxon>Ixodidae</taxon>
        <taxon>Ixodinae</taxon>
        <taxon>Ixodes</taxon>
    </lineage>
</organism>